<evidence type="ECO:0000256" key="1">
    <source>
        <dbReference type="SAM" id="MobiDB-lite"/>
    </source>
</evidence>
<feature type="compositionally biased region" description="Basic and acidic residues" evidence="1">
    <location>
        <begin position="463"/>
        <end position="473"/>
    </location>
</feature>
<feature type="region of interest" description="Disordered" evidence="1">
    <location>
        <begin position="50"/>
        <end position="111"/>
    </location>
</feature>
<feature type="region of interest" description="Disordered" evidence="1">
    <location>
        <begin position="336"/>
        <end position="391"/>
    </location>
</feature>
<feature type="compositionally biased region" description="Basic and acidic residues" evidence="1">
    <location>
        <begin position="347"/>
        <end position="358"/>
    </location>
</feature>
<feature type="compositionally biased region" description="Basic and acidic residues" evidence="1">
    <location>
        <begin position="239"/>
        <end position="254"/>
    </location>
</feature>
<name>F0JB22_NEOCL</name>
<feature type="region of interest" description="Disordered" evidence="1">
    <location>
        <begin position="404"/>
        <end position="448"/>
    </location>
</feature>
<feature type="region of interest" description="Disordered" evidence="1">
    <location>
        <begin position="1"/>
        <end position="36"/>
    </location>
</feature>
<proteinExistence type="predicted"/>
<reference evidence="3" key="3">
    <citation type="journal article" date="2015" name="PLoS ONE">
        <title>Comprehensive Evaluation of Toxoplasma gondii VEG and Neospora caninum LIV Genomes with Tachyzoite Stage Transcriptome and Proteome Defines Novel Transcript Features.</title>
        <authorList>
            <person name="Ramaprasad A."/>
            <person name="Mourier T."/>
            <person name="Naeem R."/>
            <person name="Malas T.B."/>
            <person name="Moussa E."/>
            <person name="Panigrahi A."/>
            <person name="Vermont S.J."/>
            <person name="Otto T.D."/>
            <person name="Wastling J."/>
            <person name="Pain A."/>
        </authorList>
    </citation>
    <scope>NUCLEOTIDE SEQUENCE</scope>
    <source>
        <strain evidence="3">Liverpool</strain>
    </source>
</reference>
<protein>
    <submittedName>
        <fullName evidence="2">Uncharacterized protein</fullName>
    </submittedName>
</protein>
<feature type="compositionally biased region" description="Basic and acidic residues" evidence="1">
    <location>
        <begin position="370"/>
        <end position="379"/>
    </location>
</feature>
<dbReference type="VEuPathDB" id="ToxoDB:NCLIV_069450"/>
<feature type="compositionally biased region" description="Low complexity" evidence="1">
    <location>
        <begin position="70"/>
        <end position="96"/>
    </location>
</feature>
<evidence type="ECO:0000313" key="3">
    <source>
        <dbReference type="EMBL" id="CEL71288.1"/>
    </source>
</evidence>
<sequence>MFAPPALFPLDVSSRSSHVPPPVLGVSTPVSPPRSPWGGWTAASSFVCSSRRPSSWPAEAKASPSLVAVPRPLRASPSSPRPALSLSRASFSSEPPAADPPRRRSPRAASHSRSLFAESLAACDTSDQVLQLLRVSASSPVAPSAQGRSAVSPSAVMLLPEDCLAFLNALIRVQHVKRSGPDFLFFCDALENALARVNAANAREQTHAQETRERQQLERCLQACLRGRDSKTPSGVASREARSDARSLRWTEQRRKHETERGKFVRAVLQKLAELKAPLAFQRMTPFLEPHLPYLSAFDVAECLWAFATLQPPDWRDKNGQLVRRLVERLLEPREEAAWRGDPPTGRNEKGGDSEARSKGKASTAVATRDTADEARESESCGEASSPHYGSMNLALHRDREARLVVTDGETRSDKKQTERKGTQSSVSAGHDRMSADPKRRLETQVETETKEQLLWVQADTRQESLRNEERHAPQGAAGNDGAEGNLLLDNLSNLMVYRVTFGLAKLDFRCRLTQQVFQALAAKKQRVLVYEPWCVALFHGTPLHVRRAAFDSDLFDSPPAGPEAWNTHKSMCEMYCLLVNNCVYMHTFMHMYTAGESCSLLDTERHLTESA</sequence>
<gene>
    <name evidence="3" type="ORF">BN1204_069450</name>
    <name evidence="2" type="ORF">NCLIV_069450</name>
</gene>
<dbReference type="EMBL" id="LN714488">
    <property type="protein sequence ID" value="CEL71288.1"/>
    <property type="molecule type" value="Genomic_DNA"/>
</dbReference>
<feature type="compositionally biased region" description="Basic and acidic residues" evidence="1">
    <location>
        <begin position="430"/>
        <end position="448"/>
    </location>
</feature>
<feature type="region of interest" description="Disordered" evidence="1">
    <location>
        <begin position="228"/>
        <end position="254"/>
    </location>
</feature>
<evidence type="ECO:0000313" key="2">
    <source>
        <dbReference type="EMBL" id="CCA30173.1"/>
    </source>
</evidence>
<reference evidence="2" key="1">
    <citation type="submission" date="2011-03" db="EMBL/GenBank/DDBJ databases">
        <title>Comparative genomics and transcriptomics of Neospora caninum and Toxoplasma gondii.</title>
        <authorList>
            <person name="Reid A.J."/>
            <person name="Sohal A."/>
            <person name="Harris D."/>
            <person name="Quail M."/>
            <person name="Sanders M."/>
            <person name="Berriman M."/>
            <person name="Wastling J.M."/>
            <person name="Pain A."/>
        </authorList>
    </citation>
    <scope>NUCLEOTIDE SEQUENCE</scope>
    <source>
        <strain evidence="2">Liverpool</strain>
    </source>
</reference>
<dbReference type="AlphaFoldDB" id="F0JB22"/>
<organism>
    <name type="scientific">Neospora caninum (strain Liverpool)</name>
    <dbReference type="NCBI Taxonomy" id="572307"/>
    <lineage>
        <taxon>Eukaryota</taxon>
        <taxon>Sar</taxon>
        <taxon>Alveolata</taxon>
        <taxon>Apicomplexa</taxon>
        <taxon>Conoidasida</taxon>
        <taxon>Coccidia</taxon>
        <taxon>Eucoccidiorida</taxon>
        <taxon>Eimeriorina</taxon>
        <taxon>Sarcocystidae</taxon>
        <taxon>Neospora</taxon>
    </lineage>
</organism>
<accession>F0JB22</accession>
<reference evidence="2" key="2">
    <citation type="submission" date="2011-03" db="EMBL/GenBank/DDBJ databases">
        <authorList>
            <person name="Aslett M."/>
        </authorList>
    </citation>
    <scope>NUCLEOTIDE SEQUENCE</scope>
    <source>
        <strain evidence="2">Liverpool</strain>
    </source>
</reference>
<dbReference type="EMBL" id="CADU01000303">
    <property type="protein sequence ID" value="CCA30173.1"/>
    <property type="molecule type" value="Genomic_DNA"/>
</dbReference>
<feature type="region of interest" description="Disordered" evidence="1">
    <location>
        <begin position="463"/>
        <end position="483"/>
    </location>
</feature>
<feature type="compositionally biased region" description="Basic and acidic residues" evidence="1">
    <location>
        <begin position="404"/>
        <end position="422"/>
    </location>
</feature>